<reference evidence="2 3" key="1">
    <citation type="journal article" date="2016" name="Nat. Commun.">
        <title>Thousands of microbial genomes shed light on interconnected biogeochemical processes in an aquifer system.</title>
        <authorList>
            <person name="Anantharaman K."/>
            <person name="Brown C.T."/>
            <person name="Hug L.A."/>
            <person name="Sharon I."/>
            <person name="Castelle C.J."/>
            <person name="Probst A.J."/>
            <person name="Thomas B.C."/>
            <person name="Singh A."/>
            <person name="Wilkins M.J."/>
            <person name="Karaoz U."/>
            <person name="Brodie E.L."/>
            <person name="Williams K.H."/>
            <person name="Hubbard S.S."/>
            <person name="Banfield J.F."/>
        </authorList>
    </citation>
    <scope>NUCLEOTIDE SEQUENCE [LARGE SCALE GENOMIC DNA]</scope>
</reference>
<dbReference type="Proteomes" id="UP000176445">
    <property type="component" value="Unassembled WGS sequence"/>
</dbReference>
<protein>
    <recommendedName>
        <fullName evidence="4">DUF5658 domain-containing protein</fullName>
    </recommendedName>
</protein>
<feature type="transmembrane region" description="Helical" evidence="1">
    <location>
        <begin position="6"/>
        <end position="29"/>
    </location>
</feature>
<organism evidence="2 3">
    <name type="scientific">Candidatus Kaiserbacteria bacterium RIFCSPHIGHO2_01_FULL_54_36b</name>
    <dbReference type="NCBI Taxonomy" id="1798483"/>
    <lineage>
        <taxon>Bacteria</taxon>
        <taxon>Candidatus Kaiseribacteriota</taxon>
    </lineage>
</organism>
<dbReference type="AlphaFoldDB" id="A0A1F6CRS3"/>
<name>A0A1F6CRS3_9BACT</name>
<proteinExistence type="predicted"/>
<dbReference type="EMBL" id="MFKW01000009">
    <property type="protein sequence ID" value="OGG51888.1"/>
    <property type="molecule type" value="Genomic_DNA"/>
</dbReference>
<keyword evidence="1" id="KW-0472">Membrane</keyword>
<evidence type="ECO:0000313" key="3">
    <source>
        <dbReference type="Proteomes" id="UP000176445"/>
    </source>
</evidence>
<keyword evidence="1" id="KW-1133">Transmembrane helix</keyword>
<evidence type="ECO:0008006" key="4">
    <source>
        <dbReference type="Google" id="ProtNLM"/>
    </source>
</evidence>
<gene>
    <name evidence="2" type="ORF">A2704_06760</name>
</gene>
<accession>A0A1F6CRS3</accession>
<keyword evidence="1" id="KW-0812">Transmembrane</keyword>
<evidence type="ECO:0000256" key="1">
    <source>
        <dbReference type="SAM" id="Phobius"/>
    </source>
</evidence>
<feature type="transmembrane region" description="Helical" evidence="1">
    <location>
        <begin position="41"/>
        <end position="59"/>
    </location>
</feature>
<comment type="caution">
    <text evidence="2">The sequence shown here is derived from an EMBL/GenBank/DDBJ whole genome shotgun (WGS) entry which is preliminary data.</text>
</comment>
<evidence type="ECO:0000313" key="2">
    <source>
        <dbReference type="EMBL" id="OGG51888.1"/>
    </source>
</evidence>
<sequence>MKTLLWIGTIVAGFSLLIDSIIFFDSLLIGERLHPQLAEHWPMNMIVAGVFVYLLNKSYKAKEVE</sequence>